<feature type="region of interest" description="Disordered" evidence="1">
    <location>
        <begin position="1"/>
        <end position="24"/>
    </location>
</feature>
<reference evidence="2 3" key="1">
    <citation type="submission" date="2023-07" db="EMBL/GenBank/DDBJ databases">
        <title>Sequencing the genomes of 1000 actinobacteria strains.</title>
        <authorList>
            <person name="Klenk H.-P."/>
        </authorList>
    </citation>
    <scope>NUCLEOTIDE SEQUENCE [LARGE SCALE GENOMIC DNA]</scope>
    <source>
        <strain evidence="2 3">DSM 44709</strain>
    </source>
</reference>
<proteinExistence type="predicted"/>
<dbReference type="PANTHER" id="PTHR32305">
    <property type="match status" value="1"/>
</dbReference>
<sequence length="1373" mass="148931">MKATSVTPPSADEWKPGKVSLPKAGTADLTVSGGDRAVAVGGLPVTVAPAALDADVPGRRAEAEERRQPSKVRVTVVDPAVLEKMGAVTAVRVSRADGDSAAGAIRLTVSYAGFAGMYGAAWASRVRMVQIPTCSDLAMSAGGCQITRTDLKGIARDGEAGTVTADVPLAGDAATTVALMADAVSDNGTFAKTSLAQSYSWAAGESAGDFNWSYPITVPPAPGGFNPQISLNYNSGSVDGQTNGENTQTSWLGEGWSYEPGYVERSYRPCKDDLAGATPVHNNATSDLCWRDYNLTMVLNGRATELVRDSTTGQWRLMDDNGAKVEYVTGSGNTGNWQNERWKITMPDGTKYHFGWSLIDNRATNSVLGAPVFGNHAGEPCLQTSSFAASWCSMAYRWNLDLLEDPNGNAITYFYSKRFNYTALANNPNQTHIYDRASVLNRIEYGAKGWPLPASPPMQVIFKTDVRCLATACGTEASPITAAWPDTPWDLRCGAGSSVCSNNIAPSFWSTDRLTEITTEVAVGSSFQKVDKWTLGHQFPVTGENERTTSPALWLASISREGLTNGATTYPLLTFHGTPFGNRTDYNVALDVPQTNKYRITQIRTETGGAIDVTYEGPDCTITSLPAEVAENTMRCFPQYYAPLASPGGWSWWNKYRVRRVVERDLVGGSPDVVHAYDYNTSGSSTNVLWGHNDNAWSASLSYRSWSDFRGWRTVIETTGATTETQEKTVRTYFRGLHQGRTDAGEFARTATITDSRGTVWNDELPYRGFLLEEQTFDSVTATTPVRKERNQPWLHQTAQRNQANSAPSVFKANYLETGVEETWDYVAASNSWRKTEVRHEFDTTYGQETKTTDLGDVATAADDTCTTYAYARNTTTWHLDYVSEEITTDCATPGTVLSGTRSQYDGGALHAAPTAGNVTKVDELTTAGGGWETTAQTTYDLIGRPLTETDGLNRKTETTYTPAGANRTTSIKVKNPAGHEVVRNLDVRGQDTTVVDENSKTTTTQYDALGRITKIWLPGRATSASANVEYVYGGSKTVANWVQTIELGPNGNAINSWEIYDGLLRLRQSQSTAPDGGRTISDVRYDTRGYEAKKSEFYNASAPSDTLQTFSDAEVGSQTRYAYDGLGRVSRESLWSLNVEKSAIVTTYDGDRVHVDPPAGGTPTTTLLDVTGNPTALRQYTGAAPAGTYDETTYAYDRLNRLVTVTDPAGNDWTSTYDPRGRALTRTTPDAGTTSYTYDAADQMVTRTDARNVTLTDTYDNLGRITERRQGTTLLAAWTFDTVAKGQPSTSTRYSNGNAYTSAITSYDDGYRPLSTTVAIPAAEGVLAGTYTNQFTYKPDGSPNTVVTASAAGSPVGGLPLETLQVRLQQRR</sequence>
<evidence type="ECO:0000313" key="2">
    <source>
        <dbReference type="EMBL" id="MDQ0369424.1"/>
    </source>
</evidence>
<dbReference type="NCBIfam" id="TIGR01643">
    <property type="entry name" value="YD_repeat_2x"/>
    <property type="match status" value="1"/>
</dbReference>
<dbReference type="InterPro" id="IPR031325">
    <property type="entry name" value="RHS_repeat"/>
</dbReference>
<organism evidence="2 3">
    <name type="scientific">Catenuloplanes indicus</name>
    <dbReference type="NCBI Taxonomy" id="137267"/>
    <lineage>
        <taxon>Bacteria</taxon>
        <taxon>Bacillati</taxon>
        <taxon>Actinomycetota</taxon>
        <taxon>Actinomycetes</taxon>
        <taxon>Micromonosporales</taxon>
        <taxon>Micromonosporaceae</taxon>
        <taxon>Catenuloplanes</taxon>
    </lineage>
</organism>
<accession>A0AAE4B0B4</accession>
<dbReference type="Gene3D" id="2.180.10.10">
    <property type="entry name" value="RHS repeat-associated core"/>
    <property type="match status" value="1"/>
</dbReference>
<dbReference type="Pfam" id="PF05593">
    <property type="entry name" value="RHS_repeat"/>
    <property type="match status" value="1"/>
</dbReference>
<gene>
    <name evidence="2" type="ORF">J2S42_006093</name>
</gene>
<dbReference type="EMBL" id="JAUSUZ010000001">
    <property type="protein sequence ID" value="MDQ0369424.1"/>
    <property type="molecule type" value="Genomic_DNA"/>
</dbReference>
<protein>
    <submittedName>
        <fullName evidence="2">YD repeat-containing protein</fullName>
    </submittedName>
</protein>
<dbReference type="Proteomes" id="UP001240236">
    <property type="component" value="Unassembled WGS sequence"/>
</dbReference>
<dbReference type="InterPro" id="IPR006530">
    <property type="entry name" value="YD"/>
</dbReference>
<dbReference type="InterPro" id="IPR050708">
    <property type="entry name" value="T6SS_VgrG/RHS"/>
</dbReference>
<keyword evidence="3" id="KW-1185">Reference proteome</keyword>
<dbReference type="RefSeq" id="WP_307244640.1">
    <property type="nucleotide sequence ID" value="NZ_JAUSUZ010000001.1"/>
</dbReference>
<evidence type="ECO:0000313" key="3">
    <source>
        <dbReference type="Proteomes" id="UP001240236"/>
    </source>
</evidence>
<dbReference type="PANTHER" id="PTHR32305:SF17">
    <property type="entry name" value="TRNA NUCLEASE WAPA"/>
    <property type="match status" value="1"/>
</dbReference>
<evidence type="ECO:0000256" key="1">
    <source>
        <dbReference type="SAM" id="MobiDB-lite"/>
    </source>
</evidence>
<comment type="caution">
    <text evidence="2">The sequence shown here is derived from an EMBL/GenBank/DDBJ whole genome shotgun (WGS) entry which is preliminary data.</text>
</comment>
<name>A0AAE4B0B4_9ACTN</name>